<dbReference type="InterPro" id="IPR051311">
    <property type="entry name" value="DedA_domain"/>
</dbReference>
<organism evidence="4 5">
    <name type="scientific">Edaphobacillus lindanitolerans</name>
    <dbReference type="NCBI Taxonomy" id="550447"/>
    <lineage>
        <taxon>Bacteria</taxon>
        <taxon>Bacillati</taxon>
        <taxon>Bacillota</taxon>
        <taxon>Bacilli</taxon>
        <taxon>Bacillales</taxon>
        <taxon>Bacillaceae</taxon>
        <taxon>Edaphobacillus</taxon>
    </lineage>
</organism>
<feature type="transmembrane region" description="Helical" evidence="2">
    <location>
        <begin position="51"/>
        <end position="73"/>
    </location>
</feature>
<evidence type="ECO:0000259" key="3">
    <source>
        <dbReference type="Pfam" id="PF09335"/>
    </source>
</evidence>
<name>A0A1U7PME4_9BACI</name>
<evidence type="ECO:0000256" key="2">
    <source>
        <dbReference type="SAM" id="Phobius"/>
    </source>
</evidence>
<evidence type="ECO:0000313" key="5">
    <source>
        <dbReference type="Proteomes" id="UP000187550"/>
    </source>
</evidence>
<evidence type="ECO:0000313" key="4">
    <source>
        <dbReference type="EMBL" id="SIT84252.1"/>
    </source>
</evidence>
<dbReference type="OrthoDB" id="9782291at2"/>
<keyword evidence="5" id="KW-1185">Reference proteome</keyword>
<dbReference type="PANTHER" id="PTHR42709">
    <property type="entry name" value="ALKALINE PHOSPHATASE LIKE PROTEIN"/>
    <property type="match status" value="1"/>
</dbReference>
<protein>
    <submittedName>
        <fullName evidence="4">Membrane protein DedA, SNARE-associated domain</fullName>
    </submittedName>
</protein>
<dbReference type="STRING" id="550447.SAMN05428946_1702"/>
<dbReference type="InterPro" id="IPR032816">
    <property type="entry name" value="VTT_dom"/>
</dbReference>
<evidence type="ECO:0000256" key="1">
    <source>
        <dbReference type="ARBA" id="ARBA00010792"/>
    </source>
</evidence>
<keyword evidence="2" id="KW-1133">Transmembrane helix</keyword>
<gene>
    <name evidence="4" type="ORF">SAMN05428946_1702</name>
</gene>
<dbReference type="RefSeq" id="WP_076758438.1">
    <property type="nucleotide sequence ID" value="NZ_FTPL01000002.1"/>
</dbReference>
<dbReference type="GO" id="GO:0005886">
    <property type="term" value="C:plasma membrane"/>
    <property type="evidence" value="ECO:0007669"/>
    <property type="project" value="TreeGrafter"/>
</dbReference>
<dbReference type="Pfam" id="PF09335">
    <property type="entry name" value="VTT_dom"/>
    <property type="match status" value="1"/>
</dbReference>
<dbReference type="Proteomes" id="UP000187550">
    <property type="component" value="Unassembled WGS sequence"/>
</dbReference>
<feature type="domain" description="VTT" evidence="3">
    <location>
        <begin position="32"/>
        <end position="157"/>
    </location>
</feature>
<feature type="transmembrane region" description="Helical" evidence="2">
    <location>
        <begin position="136"/>
        <end position="157"/>
    </location>
</feature>
<accession>A0A1U7PME4</accession>
<keyword evidence="2" id="KW-0812">Transmembrane</keyword>
<dbReference type="EMBL" id="FTPL01000002">
    <property type="protein sequence ID" value="SIT84252.1"/>
    <property type="molecule type" value="Genomic_DNA"/>
</dbReference>
<comment type="similarity">
    <text evidence="1">Belongs to the DedA family.</text>
</comment>
<feature type="transmembrane region" description="Helical" evidence="2">
    <location>
        <begin position="169"/>
        <end position="187"/>
    </location>
</feature>
<feature type="transmembrane region" description="Helical" evidence="2">
    <location>
        <begin position="12"/>
        <end position="31"/>
    </location>
</feature>
<proteinExistence type="inferred from homology"/>
<dbReference type="PANTHER" id="PTHR42709:SF9">
    <property type="entry name" value="ALKALINE PHOSPHATASE LIKE PROTEIN"/>
    <property type="match status" value="1"/>
</dbReference>
<reference evidence="5" key="1">
    <citation type="submission" date="2017-01" db="EMBL/GenBank/DDBJ databases">
        <authorList>
            <person name="Varghese N."/>
            <person name="Submissions S."/>
        </authorList>
    </citation>
    <scope>NUCLEOTIDE SEQUENCE [LARGE SCALE GENOMIC DNA]</scope>
    <source>
        <strain evidence="5">MNA4</strain>
    </source>
</reference>
<keyword evidence="2" id="KW-0472">Membrane</keyword>
<dbReference type="AlphaFoldDB" id="A0A1U7PME4"/>
<sequence>MGIDQAIGYVQQYGYLIIFLLALFGIVGIPAPEESMVFLTGMLIAENQLGAAGSVACTISGVFAGMLVAYFGGRWIGTPLLRKVGGWVGLTKSRLEKLESRFSERRGPVILFGFYLPGFRQLSPYFAGMTKVPLPLFAGLSLMGTVLWTGPFLVAGYVLGKLFDIDPAYASYAGILFLAVYLVYLLAARTKRKNRG</sequence>